<feature type="domain" description="DUF4126" evidence="2">
    <location>
        <begin position="8"/>
        <end position="187"/>
    </location>
</feature>
<dbReference type="AlphaFoldDB" id="A0A934RAV1"/>
<feature type="transmembrane region" description="Helical" evidence="1">
    <location>
        <begin position="115"/>
        <end position="137"/>
    </location>
</feature>
<keyword evidence="4" id="KW-1185">Reference proteome</keyword>
<evidence type="ECO:0000313" key="4">
    <source>
        <dbReference type="Proteomes" id="UP000658278"/>
    </source>
</evidence>
<feature type="transmembrane region" description="Helical" evidence="1">
    <location>
        <begin position="87"/>
        <end position="108"/>
    </location>
</feature>
<organism evidence="3 4">
    <name type="scientific">Haloferula rosea</name>
    <dbReference type="NCBI Taxonomy" id="490093"/>
    <lineage>
        <taxon>Bacteria</taxon>
        <taxon>Pseudomonadati</taxon>
        <taxon>Verrucomicrobiota</taxon>
        <taxon>Verrucomicrobiia</taxon>
        <taxon>Verrucomicrobiales</taxon>
        <taxon>Verrucomicrobiaceae</taxon>
        <taxon>Haloferula</taxon>
    </lineage>
</organism>
<proteinExistence type="predicted"/>
<dbReference type="Pfam" id="PF13548">
    <property type="entry name" value="DUF4126"/>
    <property type="match status" value="1"/>
</dbReference>
<dbReference type="Proteomes" id="UP000658278">
    <property type="component" value="Unassembled WGS sequence"/>
</dbReference>
<evidence type="ECO:0000256" key="1">
    <source>
        <dbReference type="SAM" id="Phobius"/>
    </source>
</evidence>
<dbReference type="EMBL" id="JAENII010000002">
    <property type="protein sequence ID" value="MBK1826227.1"/>
    <property type="molecule type" value="Genomic_DNA"/>
</dbReference>
<keyword evidence="1" id="KW-0812">Transmembrane</keyword>
<evidence type="ECO:0000313" key="3">
    <source>
        <dbReference type="EMBL" id="MBK1826227.1"/>
    </source>
</evidence>
<dbReference type="InterPro" id="IPR025196">
    <property type="entry name" value="DUF4126"/>
</dbReference>
<gene>
    <name evidence="3" type="ORF">JIN81_04300</name>
</gene>
<keyword evidence="1" id="KW-0472">Membrane</keyword>
<feature type="transmembrane region" description="Helical" evidence="1">
    <location>
        <begin position="26"/>
        <end position="47"/>
    </location>
</feature>
<dbReference type="RefSeq" id="WP_200276800.1">
    <property type="nucleotide sequence ID" value="NZ_JAENII010000002.1"/>
</dbReference>
<accession>A0A934RAV1</accession>
<sequence>MSEVLAVLAGVGLAAACGFRIFLPLFVASLAIQTGVDGFGGFSLGGLVGDDLPWLGTFPVTVAFGVATVLEIGAYYVPWIDNALDTIATPTAMVAGTLMSFAFLPGVLDDSYLKWIAAAIVGGGTAGVIQSGTVALRGTSTATTGGLGNFLLSTVEAIVATVTSVLAVFLPLLAGVVALVIAIYMIRKILAIRRWLRSREEAT</sequence>
<keyword evidence="1" id="KW-1133">Transmembrane helix</keyword>
<reference evidence="3" key="1">
    <citation type="submission" date="2021-01" db="EMBL/GenBank/DDBJ databases">
        <title>Modified the classification status of verrucomicrobia.</title>
        <authorList>
            <person name="Feng X."/>
        </authorList>
    </citation>
    <scope>NUCLEOTIDE SEQUENCE</scope>
    <source>
        <strain evidence="3">KCTC 22201</strain>
    </source>
</reference>
<feature type="transmembrane region" description="Helical" evidence="1">
    <location>
        <begin position="157"/>
        <end position="186"/>
    </location>
</feature>
<protein>
    <submittedName>
        <fullName evidence="3">DUF4126 domain-containing protein</fullName>
    </submittedName>
</protein>
<feature type="transmembrane region" description="Helical" evidence="1">
    <location>
        <begin position="54"/>
        <end position="75"/>
    </location>
</feature>
<name>A0A934RAV1_9BACT</name>
<comment type="caution">
    <text evidence="3">The sequence shown here is derived from an EMBL/GenBank/DDBJ whole genome shotgun (WGS) entry which is preliminary data.</text>
</comment>
<evidence type="ECO:0000259" key="2">
    <source>
        <dbReference type="Pfam" id="PF13548"/>
    </source>
</evidence>